<reference evidence="3" key="1">
    <citation type="submission" date="2016-03" db="EMBL/GenBank/DDBJ databases">
        <authorList>
            <person name="Devillers Hugo."/>
        </authorList>
    </citation>
    <scope>NUCLEOTIDE SEQUENCE [LARGE SCALE GENOMIC DNA]</scope>
</reference>
<dbReference type="Proteomes" id="UP000191144">
    <property type="component" value="Chromosome G"/>
</dbReference>
<organism evidence="2 3">
    <name type="scientific">Lachancea meyersii CBS 8951</name>
    <dbReference type="NCBI Taxonomy" id="1266667"/>
    <lineage>
        <taxon>Eukaryota</taxon>
        <taxon>Fungi</taxon>
        <taxon>Dikarya</taxon>
        <taxon>Ascomycota</taxon>
        <taxon>Saccharomycotina</taxon>
        <taxon>Saccharomycetes</taxon>
        <taxon>Saccharomycetales</taxon>
        <taxon>Saccharomycetaceae</taxon>
        <taxon>Lachancea</taxon>
    </lineage>
</organism>
<evidence type="ECO:0000256" key="1">
    <source>
        <dbReference type="SAM" id="MobiDB-lite"/>
    </source>
</evidence>
<evidence type="ECO:0000313" key="3">
    <source>
        <dbReference type="Proteomes" id="UP000191144"/>
    </source>
</evidence>
<sequence length="288" mass="32919">MESETNSRSRGLFGKIARKLSQRGTTKGGSEARTAEGATKSTTGIGPPKVLFPGETLHRNSKIRRSLKNAKRILEMGLGSPESRTSPAERKNHEIDHLSIISLFGRDHLNHTTLWPSNRHAIKPTSEGKENCNSPETLNVKVDELGRPRPKPIVYPLSEKQPKIVEYLTEQEIADGDFYITIGEPKRTALLSEIKALYLNEMRNAIKQNQNWIMNFDCHPQGPLEFRERNDKYITFLQNLRNLLTYETGLLEEIYDRYDMLLEENELLHKLLVNKETMVSPNIVRSEV</sequence>
<dbReference type="OrthoDB" id="4035922at2759"/>
<name>A0A1G4KC31_9SACH</name>
<evidence type="ECO:0000313" key="2">
    <source>
        <dbReference type="EMBL" id="SCV01776.1"/>
    </source>
</evidence>
<feature type="region of interest" description="Disordered" evidence="1">
    <location>
        <begin position="1"/>
        <end position="54"/>
    </location>
</feature>
<protein>
    <submittedName>
        <fullName evidence="2">LAME_0G18426g1_1</fullName>
    </submittedName>
</protein>
<accession>A0A1G4KC31</accession>
<dbReference type="AlphaFoldDB" id="A0A1G4KC31"/>
<gene>
    <name evidence="2" type="ORF">LAME_0G18426G</name>
</gene>
<proteinExistence type="predicted"/>
<keyword evidence="3" id="KW-1185">Reference proteome</keyword>
<dbReference type="EMBL" id="LT598484">
    <property type="protein sequence ID" value="SCV01776.1"/>
    <property type="molecule type" value="Genomic_DNA"/>
</dbReference>